<evidence type="ECO:0000313" key="3">
    <source>
        <dbReference type="EMBL" id="VXC34912.1"/>
    </source>
</evidence>
<gene>
    <name evidence="3" type="ORF">SPHINGO8BC_10177</name>
</gene>
<keyword evidence="2" id="KW-0472">Membrane</keyword>
<proteinExistence type="predicted"/>
<keyword evidence="1" id="KW-0175">Coiled coil</keyword>
<name>A0A653XXF7_SPHMU</name>
<keyword evidence="2" id="KW-1133">Transmembrane helix</keyword>
<organism evidence="3 4">
    <name type="scientific">Sphingobacterium multivorum</name>
    <dbReference type="NCBI Taxonomy" id="28454"/>
    <lineage>
        <taxon>Bacteria</taxon>
        <taxon>Pseudomonadati</taxon>
        <taxon>Bacteroidota</taxon>
        <taxon>Sphingobacteriia</taxon>
        <taxon>Sphingobacteriales</taxon>
        <taxon>Sphingobacteriaceae</taxon>
        <taxon>Sphingobacterium</taxon>
    </lineage>
</organism>
<accession>A0A653XXF7</accession>
<feature type="transmembrane region" description="Helical" evidence="2">
    <location>
        <begin position="12"/>
        <end position="38"/>
    </location>
</feature>
<feature type="transmembrane region" description="Helical" evidence="2">
    <location>
        <begin position="65"/>
        <end position="92"/>
    </location>
</feature>
<evidence type="ECO:0000256" key="1">
    <source>
        <dbReference type="SAM" id="Coils"/>
    </source>
</evidence>
<dbReference type="AlphaFoldDB" id="A0A653XXF7"/>
<keyword evidence="2" id="KW-0812">Transmembrane</keyword>
<feature type="coiled-coil region" evidence="1">
    <location>
        <begin position="115"/>
        <end position="166"/>
    </location>
</feature>
<dbReference type="EMBL" id="CABWMV010000001">
    <property type="protein sequence ID" value="VXC34912.1"/>
    <property type="molecule type" value="Genomic_DNA"/>
</dbReference>
<protein>
    <submittedName>
        <fullName evidence="3">Uncharacterized protein</fullName>
    </submittedName>
</protein>
<dbReference type="Proteomes" id="UP000432350">
    <property type="component" value="Unassembled WGS sequence"/>
</dbReference>
<reference evidence="3 4" key="1">
    <citation type="submission" date="2019-10" db="EMBL/GenBank/DDBJ databases">
        <authorList>
            <person name="Karimi E."/>
        </authorList>
    </citation>
    <scope>NUCLEOTIDE SEQUENCE [LARGE SCALE GENOMIC DNA]</scope>
    <source>
        <strain evidence="3 4">Sphingobacterium sp. 8BC</strain>
    </source>
</reference>
<sequence length="251" mass="29248">MNDILKSINLRLSNPFILSFCLSWMFWNWPIVVGLIWYNSQTLNLYGYINYKELIYANSDFYRNYFYPICFAVIFPYLKLGFSALQTLVNAIDERNIKNISKKGFISTSKFLNLKDQYENDIQRLSKVIEEESGVLNDNLNLKSKLVEVENKLLIEKQELERLQNEYGEKGIKIAVSSMQYFIGKWKLRLNSLDFEDGEINEEVVFSISNKKGSLNTITGKNEWILRFDLCQSFRSDGASYYGSNDATLVV</sequence>
<dbReference type="RefSeq" id="WP_147282031.1">
    <property type="nucleotide sequence ID" value="NZ_CP068086.1"/>
</dbReference>
<evidence type="ECO:0000313" key="4">
    <source>
        <dbReference type="Proteomes" id="UP000432350"/>
    </source>
</evidence>
<evidence type="ECO:0000256" key="2">
    <source>
        <dbReference type="SAM" id="Phobius"/>
    </source>
</evidence>